<organism evidence="3 4">
    <name type="scientific">Candidatus Phytoplasma solani</name>
    <dbReference type="NCBI Taxonomy" id="69896"/>
    <lineage>
        <taxon>Bacteria</taxon>
        <taxon>Bacillati</taxon>
        <taxon>Mycoplasmatota</taxon>
        <taxon>Mollicutes</taxon>
        <taxon>Acholeplasmatales</taxon>
        <taxon>Acholeplasmataceae</taxon>
        <taxon>Candidatus Phytoplasma</taxon>
        <taxon>16SrXII (Stolbur group)</taxon>
    </lineage>
</organism>
<gene>
    <name evidence="3" type="ORF">PSSA1_v1c6950</name>
</gene>
<evidence type="ECO:0000256" key="1">
    <source>
        <dbReference type="SAM" id="Coils"/>
    </source>
</evidence>
<name>A0A421NUM1_9MOLU</name>
<accession>A0A421NUM1</accession>
<proteinExistence type="predicted"/>
<dbReference type="EMBL" id="MPBG01000015">
    <property type="protein sequence ID" value="RMI87604.1"/>
    <property type="molecule type" value="Genomic_DNA"/>
</dbReference>
<dbReference type="Proteomes" id="UP000283896">
    <property type="component" value="Unassembled WGS sequence"/>
</dbReference>
<protein>
    <recommendedName>
        <fullName evidence="2">Antitoxin SocA-like Panacea domain-containing protein</fullName>
    </recommendedName>
</protein>
<dbReference type="InterPro" id="IPR025272">
    <property type="entry name" value="SocA_Panacea"/>
</dbReference>
<keyword evidence="1" id="KW-0175">Coiled coil</keyword>
<evidence type="ECO:0000313" key="3">
    <source>
        <dbReference type="EMBL" id="RMI87604.1"/>
    </source>
</evidence>
<evidence type="ECO:0000313" key="4">
    <source>
        <dbReference type="Proteomes" id="UP000283896"/>
    </source>
</evidence>
<sequence>MNNKTQNKTVNLKTQIKKLKQQIAKLNKKLATYEQKCYNFVIERKGTKAMNMENQKNKINVFDVANYIITKSKKLPNNNLTHMKLHKIIYYSYISYLIKNQTSKTKRLILEKPKAWKYGPVFGQLFHILRNYYEKIITKPLEGGNMSKIDKERAEVINNILEKSKNMNAVQLSEISHNQPPWDYTFYYYWPKTKNNTISDDLLLEFFSKNELFTQPKNLDEMFQNTFPDFFLNE</sequence>
<keyword evidence="4" id="KW-1185">Reference proteome</keyword>
<evidence type="ECO:0000259" key="2">
    <source>
        <dbReference type="Pfam" id="PF13274"/>
    </source>
</evidence>
<comment type="caution">
    <text evidence="3">The sequence shown here is derived from an EMBL/GenBank/DDBJ whole genome shotgun (WGS) entry which is preliminary data.</text>
</comment>
<dbReference type="RefSeq" id="WP_238603333.1">
    <property type="nucleotide sequence ID" value="NZ_MPBG01000015.1"/>
</dbReference>
<dbReference type="AlphaFoldDB" id="A0A421NUM1"/>
<feature type="coiled-coil region" evidence="1">
    <location>
        <begin position="2"/>
        <end position="36"/>
    </location>
</feature>
<feature type="domain" description="Antitoxin SocA-like Panacea" evidence="2">
    <location>
        <begin position="85"/>
        <end position="182"/>
    </location>
</feature>
<dbReference type="Pfam" id="PF13274">
    <property type="entry name" value="SocA_Panacea"/>
    <property type="match status" value="1"/>
</dbReference>
<reference evidence="4" key="1">
    <citation type="submission" date="2016-11" db="EMBL/GenBank/DDBJ databases">
        <title>Genome sequence of Candidatus Phytoplasma solani strain SA-1.</title>
        <authorList>
            <person name="Haryono M."/>
            <person name="Samarzija I."/>
            <person name="Seruga Music M."/>
            <person name="Hogenhout S."/>
            <person name="Kuo C.-H."/>
        </authorList>
    </citation>
    <scope>NUCLEOTIDE SEQUENCE [LARGE SCALE GENOMIC DNA]</scope>
    <source>
        <strain evidence="4">SA-1</strain>
    </source>
</reference>